<keyword evidence="2" id="KW-1185">Reference proteome</keyword>
<sequence>MNGMKVGRWDVLHERNQIGGGSYDLEGNQKKIGDWVELDDGFFCGKYNPIKVTYNGQYNINGMKVGRWEILYRKQDEKDYIQMQIYQRKVYSGGSYDNDGNQKKIGKWIELVEGFNDEKQIIYNGQYNINGVKIERWDILFCQYNWQGYIQIGGGSYDNNGDQKKIGKWVELGEGFYLNNLVTYNGEYNMNGMKVGRWEIMYRKYGEKEYRQMQILYKQKQYQQCLFVCVLIVEKRSILMEKQKQPDIH</sequence>
<dbReference type="Proteomes" id="UP000692954">
    <property type="component" value="Unassembled WGS sequence"/>
</dbReference>
<dbReference type="PANTHER" id="PTHR33706:SF1">
    <property type="entry name" value="TPR REPEAT PROTEIN"/>
    <property type="match status" value="1"/>
</dbReference>
<evidence type="ECO:0008006" key="3">
    <source>
        <dbReference type="Google" id="ProtNLM"/>
    </source>
</evidence>
<reference evidence="1" key="1">
    <citation type="submission" date="2021-01" db="EMBL/GenBank/DDBJ databases">
        <authorList>
            <consortium name="Genoscope - CEA"/>
            <person name="William W."/>
        </authorList>
    </citation>
    <scope>NUCLEOTIDE SEQUENCE</scope>
</reference>
<dbReference type="AlphaFoldDB" id="A0A8S1P041"/>
<comment type="caution">
    <text evidence="1">The sequence shown here is derived from an EMBL/GenBank/DDBJ whole genome shotgun (WGS) entry which is preliminary data.</text>
</comment>
<evidence type="ECO:0000313" key="2">
    <source>
        <dbReference type="Proteomes" id="UP000692954"/>
    </source>
</evidence>
<dbReference type="OrthoDB" id="320641at2759"/>
<evidence type="ECO:0000313" key="1">
    <source>
        <dbReference type="EMBL" id="CAD8096611.1"/>
    </source>
</evidence>
<dbReference type="PANTHER" id="PTHR33706">
    <property type="entry name" value="MORN VARIANT REPEAT PROTEIN"/>
    <property type="match status" value="1"/>
</dbReference>
<proteinExistence type="predicted"/>
<protein>
    <recommendedName>
        <fullName evidence="3">MORN repeat protein</fullName>
    </recommendedName>
</protein>
<dbReference type="EMBL" id="CAJJDN010000066">
    <property type="protein sequence ID" value="CAD8096611.1"/>
    <property type="molecule type" value="Genomic_DNA"/>
</dbReference>
<name>A0A8S1P041_9CILI</name>
<gene>
    <name evidence="1" type="ORF">PSON_ATCC_30995.1.T0660264</name>
</gene>
<organism evidence="1 2">
    <name type="scientific">Paramecium sonneborni</name>
    <dbReference type="NCBI Taxonomy" id="65129"/>
    <lineage>
        <taxon>Eukaryota</taxon>
        <taxon>Sar</taxon>
        <taxon>Alveolata</taxon>
        <taxon>Ciliophora</taxon>
        <taxon>Intramacronucleata</taxon>
        <taxon>Oligohymenophorea</taxon>
        <taxon>Peniculida</taxon>
        <taxon>Parameciidae</taxon>
        <taxon>Paramecium</taxon>
    </lineage>
</organism>
<accession>A0A8S1P041</accession>